<evidence type="ECO:0000313" key="2">
    <source>
        <dbReference type="Proteomes" id="UP000076104"/>
    </source>
</evidence>
<reference evidence="1 2" key="1">
    <citation type="submission" date="2016-03" db="EMBL/GenBank/DDBJ databases">
        <title>Genome sequencing of Psychrobacter alimentarius PAMC 27889.</title>
        <authorList>
            <person name="Lee J."/>
            <person name="Kim O.-S."/>
        </authorList>
    </citation>
    <scope>NUCLEOTIDE SEQUENCE [LARGE SCALE GENOMIC DNA]</scope>
    <source>
        <strain evidence="1 2">PAMC 27889</strain>
    </source>
</reference>
<keyword evidence="1" id="KW-0449">Lipoprotein</keyword>
<protein>
    <submittedName>
        <fullName evidence="1">Lipoprotein</fullName>
    </submittedName>
</protein>
<dbReference type="InterPro" id="IPR024409">
    <property type="entry name" value="DUF3833"/>
</dbReference>
<evidence type="ECO:0000313" key="1">
    <source>
        <dbReference type="EMBL" id="AMT97763.1"/>
    </source>
</evidence>
<organism evidence="1 2">
    <name type="scientific">Psychrobacter alimentarius</name>
    <dbReference type="NCBI Taxonomy" id="261164"/>
    <lineage>
        <taxon>Bacteria</taxon>
        <taxon>Pseudomonadati</taxon>
        <taxon>Pseudomonadota</taxon>
        <taxon>Gammaproteobacteria</taxon>
        <taxon>Moraxellales</taxon>
        <taxon>Moraxellaceae</taxon>
        <taxon>Psychrobacter</taxon>
    </lineage>
</organism>
<accession>A0ABM6A0E0</accession>
<name>A0ABM6A0E0_9GAMM</name>
<dbReference type="Proteomes" id="UP000076104">
    <property type="component" value="Chromosome"/>
</dbReference>
<gene>
    <name evidence="1" type="ORF">A3K91_2183</name>
</gene>
<dbReference type="GeneID" id="33060926"/>
<dbReference type="EMBL" id="CP014945">
    <property type="protein sequence ID" value="AMT97763.1"/>
    <property type="molecule type" value="Genomic_DNA"/>
</dbReference>
<keyword evidence="2" id="KW-1185">Reference proteome</keyword>
<dbReference type="RefSeq" id="WP_084387339.1">
    <property type="nucleotide sequence ID" value="NZ_CP014945.1"/>
</dbReference>
<proteinExistence type="predicted"/>
<dbReference type="Pfam" id="PF12915">
    <property type="entry name" value="DUF3833"/>
    <property type="match status" value="1"/>
</dbReference>
<sequence>MSKFKRLSSGTMVGRNMVNKNVIGKKNVTRTMTKIVVGCGLSATLLISGCATQNIQAYQNTTPTLDMHEFFSGKIDGWGMFQGRNGEVKKRFYVDINATHEGDNVIVLDEKFSWADGSKSQRIWRLTEQSNGVWVGTAGDVIGEATGEVVGNTLHWNYVLALPVEDKTYQVDFDDWMYLINDGVMLNRSVMKKFGVELGSVTLSMHRKDPDTK</sequence>